<organism evidence="2 3">
    <name type="scientific">Niallia nealsonii</name>
    <dbReference type="NCBI Taxonomy" id="115979"/>
    <lineage>
        <taxon>Bacteria</taxon>
        <taxon>Bacillati</taxon>
        <taxon>Bacillota</taxon>
        <taxon>Bacilli</taxon>
        <taxon>Bacillales</taxon>
        <taxon>Bacillaceae</taxon>
        <taxon>Niallia</taxon>
    </lineage>
</organism>
<feature type="transmembrane region" description="Helical" evidence="1">
    <location>
        <begin position="96"/>
        <end position="114"/>
    </location>
</feature>
<accession>A0A2N0Z1E5</accession>
<keyword evidence="1" id="KW-1133">Transmembrane helix</keyword>
<evidence type="ECO:0000313" key="3">
    <source>
        <dbReference type="Proteomes" id="UP000233375"/>
    </source>
</evidence>
<keyword evidence="1" id="KW-0812">Transmembrane</keyword>
<proteinExistence type="predicted"/>
<name>A0A2N0Z1E5_9BACI</name>
<keyword evidence="3" id="KW-1185">Reference proteome</keyword>
<feature type="transmembrane region" description="Helical" evidence="1">
    <location>
        <begin position="143"/>
        <end position="160"/>
    </location>
</feature>
<dbReference type="AlphaFoldDB" id="A0A2N0Z1E5"/>
<protein>
    <submittedName>
        <fullName evidence="2">Uncharacterized protein</fullName>
    </submittedName>
</protein>
<gene>
    <name evidence="2" type="ORF">CWS01_12815</name>
</gene>
<sequence>MKDAFLIIIYLGAALIISRISFLKVYFSIWNTLILETFLVFIGGKNNRLIGNKDKFKKRTELEKITLKNLFNLYIGYTVTLVVAIGLFYLAGKQNYYLILCLLIGLLVLALFLWIRNPIRCIWIITCILLLAIPLYFNQKIVIMHIGIFLPSIILVQSILDSCKEIKRSIINRNVYTSKGFLARLKWIPAMIVGLLLLGQSLYAGFFIVKTFLS</sequence>
<feature type="transmembrane region" description="Helical" evidence="1">
    <location>
        <begin position="121"/>
        <end position="137"/>
    </location>
</feature>
<feature type="transmembrane region" description="Helical" evidence="1">
    <location>
        <begin position="33"/>
        <end position="50"/>
    </location>
</feature>
<evidence type="ECO:0000256" key="1">
    <source>
        <dbReference type="SAM" id="Phobius"/>
    </source>
</evidence>
<dbReference type="EMBL" id="PISE01000026">
    <property type="protein sequence ID" value="PKG23323.1"/>
    <property type="molecule type" value="Genomic_DNA"/>
</dbReference>
<keyword evidence="1" id="KW-0472">Membrane</keyword>
<dbReference type="Proteomes" id="UP000233375">
    <property type="component" value="Unassembled WGS sequence"/>
</dbReference>
<dbReference type="RefSeq" id="WP_101177596.1">
    <property type="nucleotide sequence ID" value="NZ_PISE01000026.1"/>
</dbReference>
<feature type="transmembrane region" description="Helical" evidence="1">
    <location>
        <begin position="7"/>
        <end position="27"/>
    </location>
</feature>
<dbReference type="OrthoDB" id="2863802at2"/>
<feature type="transmembrane region" description="Helical" evidence="1">
    <location>
        <begin position="187"/>
        <end position="209"/>
    </location>
</feature>
<reference evidence="2 3" key="1">
    <citation type="journal article" date="2003" name="Int. J. Syst. Evol. Microbiol.">
        <title>Bacillus nealsonii sp. nov., isolated from a spacecraft-assembly facility, whose spores are gamma-radiation resistant.</title>
        <authorList>
            <person name="Venkateswaran K."/>
            <person name="Kempf M."/>
            <person name="Chen F."/>
            <person name="Satomi M."/>
            <person name="Nicholson W."/>
            <person name="Kern R."/>
        </authorList>
    </citation>
    <scope>NUCLEOTIDE SEQUENCE [LARGE SCALE GENOMIC DNA]</scope>
    <source>
        <strain evidence="2 3">FO-92</strain>
    </source>
</reference>
<feature type="transmembrane region" description="Helical" evidence="1">
    <location>
        <begin position="71"/>
        <end position="90"/>
    </location>
</feature>
<evidence type="ECO:0000313" key="2">
    <source>
        <dbReference type="EMBL" id="PKG23323.1"/>
    </source>
</evidence>
<comment type="caution">
    <text evidence="2">The sequence shown here is derived from an EMBL/GenBank/DDBJ whole genome shotgun (WGS) entry which is preliminary data.</text>
</comment>